<sequence length="186" mass="21239">MMRIMSLLIILVLLFAALPAFSAYIPGPKRMTITFNLSGFYDDSLFGFTEEIPTDYDSISNIDTWSMYVREVEEFEYTHGNQSVYAWWRISIPSRYSLSLYAEDKLSSDSGASMDWQVSWETEDETVTIGGENGYGIGNSKELYRNSSNLFSREIGYKELTFDVDIPDNAVPDNYTGRLVMRLATL</sequence>
<accession>A0A9D9H2J5</accession>
<proteinExistence type="predicted"/>
<name>A0A9D9H2J5_9SPIO</name>
<dbReference type="AlphaFoldDB" id="A0A9D9H2J5"/>
<reference evidence="1" key="2">
    <citation type="journal article" date="2021" name="PeerJ">
        <title>Extensive microbial diversity within the chicken gut microbiome revealed by metagenomics and culture.</title>
        <authorList>
            <person name="Gilroy R."/>
            <person name="Ravi A."/>
            <person name="Getino M."/>
            <person name="Pursley I."/>
            <person name="Horton D.L."/>
            <person name="Alikhan N.F."/>
            <person name="Baker D."/>
            <person name="Gharbi K."/>
            <person name="Hall N."/>
            <person name="Watson M."/>
            <person name="Adriaenssens E.M."/>
            <person name="Foster-Nyarko E."/>
            <person name="Jarju S."/>
            <person name="Secka A."/>
            <person name="Antonio M."/>
            <person name="Oren A."/>
            <person name="Chaudhuri R.R."/>
            <person name="La Ragione R."/>
            <person name="Hildebrand F."/>
            <person name="Pallen M.J."/>
        </authorList>
    </citation>
    <scope>NUCLEOTIDE SEQUENCE</scope>
    <source>
        <strain evidence="1">7293</strain>
    </source>
</reference>
<organism evidence="1 2">
    <name type="scientific">Candidatus Ornithospirochaeta stercoripullorum</name>
    <dbReference type="NCBI Taxonomy" id="2840899"/>
    <lineage>
        <taxon>Bacteria</taxon>
        <taxon>Pseudomonadati</taxon>
        <taxon>Spirochaetota</taxon>
        <taxon>Spirochaetia</taxon>
        <taxon>Spirochaetales</taxon>
        <taxon>Spirochaetaceae</taxon>
        <taxon>Spirochaetaceae incertae sedis</taxon>
        <taxon>Candidatus Ornithospirochaeta</taxon>
    </lineage>
</organism>
<dbReference type="EMBL" id="JADIMT010000080">
    <property type="protein sequence ID" value="MBO8436730.1"/>
    <property type="molecule type" value="Genomic_DNA"/>
</dbReference>
<protein>
    <submittedName>
        <fullName evidence="1">Uncharacterized protein</fullName>
    </submittedName>
</protein>
<evidence type="ECO:0000313" key="1">
    <source>
        <dbReference type="EMBL" id="MBO8436730.1"/>
    </source>
</evidence>
<dbReference type="Proteomes" id="UP000823615">
    <property type="component" value="Unassembled WGS sequence"/>
</dbReference>
<reference evidence="1" key="1">
    <citation type="submission" date="2020-10" db="EMBL/GenBank/DDBJ databases">
        <authorList>
            <person name="Gilroy R."/>
        </authorList>
    </citation>
    <scope>NUCLEOTIDE SEQUENCE</scope>
    <source>
        <strain evidence="1">7293</strain>
    </source>
</reference>
<comment type="caution">
    <text evidence="1">The sequence shown here is derived from an EMBL/GenBank/DDBJ whole genome shotgun (WGS) entry which is preliminary data.</text>
</comment>
<evidence type="ECO:0000313" key="2">
    <source>
        <dbReference type="Proteomes" id="UP000823615"/>
    </source>
</evidence>
<gene>
    <name evidence="1" type="ORF">IAA97_07105</name>
</gene>